<evidence type="ECO:0000313" key="9">
    <source>
        <dbReference type="EMBL" id="KAJ6250082.1"/>
    </source>
</evidence>
<dbReference type="Gene3D" id="1.25.10.10">
    <property type="entry name" value="Leucine-rich Repeat Variant"/>
    <property type="match status" value="1"/>
</dbReference>
<protein>
    <recommendedName>
        <fullName evidence="5">Importin subunit alpha</fullName>
    </recommendedName>
</protein>
<evidence type="ECO:0000313" key="8">
    <source>
        <dbReference type="EMBL" id="KAJ3442463.1"/>
    </source>
</evidence>
<dbReference type="GO" id="GO:0006606">
    <property type="term" value="P:protein import into nucleus"/>
    <property type="evidence" value="ECO:0007669"/>
    <property type="project" value="InterPro"/>
</dbReference>
<comment type="caution">
    <text evidence="8">The sequence shown here is derived from an EMBL/GenBank/DDBJ whole genome shotgun (WGS) entry which is preliminary data.</text>
</comment>
<proteinExistence type="inferred from homology"/>
<feature type="region of interest" description="Disordered" evidence="6">
    <location>
        <begin position="1"/>
        <end position="24"/>
    </location>
</feature>
<dbReference type="InterPro" id="IPR000225">
    <property type="entry name" value="Armadillo"/>
</dbReference>
<evidence type="ECO:0000256" key="6">
    <source>
        <dbReference type="SAM" id="MobiDB-lite"/>
    </source>
</evidence>
<keyword evidence="3" id="KW-0677">Repeat</keyword>
<evidence type="ECO:0000256" key="4">
    <source>
        <dbReference type="ARBA" id="ARBA00022927"/>
    </source>
</evidence>
<feature type="domain" description="IBB" evidence="7">
    <location>
        <begin position="11"/>
        <end position="93"/>
    </location>
</feature>
<sequence>MSRFEKKLKKRKQKFKNTTTREDRHSTRVNYTINLSKKRREEVLKKKRNLNSFSDQTILELTDEQIQEEIQNIPNYINQMINGNIDEQYASTQKIRVLLSIEKDPPINDILRHDILPTLVEFLDYDKHQHLQFEAAWSLTNIAAGLTEHTEMVIQAGSLPIFSRLISSKHESIQEQSIWAIGNIAGDCAEFRDKVIENDVVPKFIDIIKSNPRIEILKSTTWALCNICRAKPHPELKDTNALISVLIGLLDYQDIKVVSDSCWSLCYLADGEPDIIEYVVKQDICPKMVNFLKNSSPIINTPALRFLGNIVTGTDDQTQEVLNCGVLPILFDLLIQGNPLNRKEVCWTLSNICAGSPEQIQAVIDQKFVPLVIEILKKDTYAVRKEAAWTISNLVYMGNVKQMIYLINNGAIDIFCDLLTLNDVRILNSCLESLTKILKLGDFFAKMSDNQVNRCAQKIDEVGGIEKIDLLYKHKNKLLSKTSKYILDKYFPNYETENYSEEEDEYN</sequence>
<evidence type="ECO:0000256" key="3">
    <source>
        <dbReference type="ARBA" id="ARBA00022737"/>
    </source>
</evidence>
<dbReference type="InterPro" id="IPR002652">
    <property type="entry name" value="Importin-a_IBB"/>
</dbReference>
<dbReference type="GO" id="GO:0005737">
    <property type="term" value="C:cytoplasm"/>
    <property type="evidence" value="ECO:0007669"/>
    <property type="project" value="InterPro"/>
</dbReference>
<dbReference type="Pfam" id="PF16186">
    <property type="entry name" value="Arm_3"/>
    <property type="match status" value="1"/>
</dbReference>
<evidence type="ECO:0000256" key="2">
    <source>
        <dbReference type="ARBA" id="ARBA00022448"/>
    </source>
</evidence>
<feature type="compositionally biased region" description="Basic residues" evidence="6">
    <location>
        <begin position="1"/>
        <end position="15"/>
    </location>
</feature>
<dbReference type="Pfam" id="PF00514">
    <property type="entry name" value="Arm"/>
    <property type="match status" value="5"/>
</dbReference>
<keyword evidence="2 5" id="KW-0813">Transport</keyword>
<keyword evidence="4 5" id="KW-0653">Protein transport</keyword>
<dbReference type="Proteomes" id="UP001150062">
    <property type="component" value="Unassembled WGS sequence"/>
</dbReference>
<gene>
    <name evidence="8" type="ORF">M0812_12198</name>
    <name evidence="9" type="ORF">M0813_16344</name>
</gene>
<dbReference type="PANTHER" id="PTHR23316">
    <property type="entry name" value="IMPORTIN ALPHA"/>
    <property type="match status" value="1"/>
</dbReference>
<comment type="similarity">
    <text evidence="1 5">Belongs to the importin alpha family.</text>
</comment>
<reference evidence="9" key="1">
    <citation type="submission" date="2022-08" db="EMBL/GenBank/DDBJ databases">
        <title>Novel sulfate-reducing endosymbionts in the free-living metamonad Anaeramoeba.</title>
        <authorList>
            <person name="Jerlstrom-Hultqvist J."/>
            <person name="Cepicka I."/>
            <person name="Gallot-Lavallee L."/>
            <person name="Salas-Leiva D."/>
            <person name="Curtis B.A."/>
            <person name="Zahonova K."/>
            <person name="Pipaliya S."/>
            <person name="Dacks J."/>
            <person name="Roger A.J."/>
        </authorList>
    </citation>
    <scope>NUCLEOTIDE SEQUENCE</scope>
    <source>
        <strain evidence="9">Schooner1</strain>
    </source>
</reference>
<dbReference type="EMBL" id="JANTQA010000026">
    <property type="protein sequence ID" value="KAJ3442463.1"/>
    <property type="molecule type" value="Genomic_DNA"/>
</dbReference>
<evidence type="ECO:0000256" key="5">
    <source>
        <dbReference type="PIRNR" id="PIRNR005673"/>
    </source>
</evidence>
<evidence type="ECO:0000259" key="7">
    <source>
        <dbReference type="Pfam" id="PF01749"/>
    </source>
</evidence>
<accession>A0AAV7ZKC1</accession>
<evidence type="ECO:0000313" key="10">
    <source>
        <dbReference type="Proteomes" id="UP001146793"/>
    </source>
</evidence>
<dbReference type="PIRSF" id="PIRSF005673">
    <property type="entry name" value="Importin_alpha"/>
    <property type="match status" value="1"/>
</dbReference>
<dbReference type="AlphaFoldDB" id="A0AAV7ZKC1"/>
<dbReference type="InterPro" id="IPR032413">
    <property type="entry name" value="Arm_3"/>
</dbReference>
<dbReference type="GO" id="GO:0061608">
    <property type="term" value="F:nuclear import signal receptor activity"/>
    <property type="evidence" value="ECO:0007669"/>
    <property type="project" value="InterPro"/>
</dbReference>
<keyword evidence="11" id="KW-1185">Reference proteome</keyword>
<dbReference type="InterPro" id="IPR016024">
    <property type="entry name" value="ARM-type_fold"/>
</dbReference>
<dbReference type="InterPro" id="IPR011989">
    <property type="entry name" value="ARM-like"/>
</dbReference>
<organism evidence="8 10">
    <name type="scientific">Anaeramoeba flamelloides</name>
    <dbReference type="NCBI Taxonomy" id="1746091"/>
    <lineage>
        <taxon>Eukaryota</taxon>
        <taxon>Metamonada</taxon>
        <taxon>Anaeramoebidae</taxon>
        <taxon>Anaeramoeba</taxon>
    </lineage>
</organism>
<dbReference type="SUPFAM" id="SSF48371">
    <property type="entry name" value="ARM repeat"/>
    <property type="match status" value="1"/>
</dbReference>
<dbReference type="Proteomes" id="UP001146793">
    <property type="component" value="Unassembled WGS sequence"/>
</dbReference>
<evidence type="ECO:0000313" key="11">
    <source>
        <dbReference type="Proteomes" id="UP001150062"/>
    </source>
</evidence>
<dbReference type="Pfam" id="PF01749">
    <property type="entry name" value="IBB"/>
    <property type="match status" value="1"/>
</dbReference>
<dbReference type="InterPro" id="IPR024931">
    <property type="entry name" value="Importin_alpha"/>
</dbReference>
<evidence type="ECO:0000256" key="1">
    <source>
        <dbReference type="ARBA" id="ARBA00010394"/>
    </source>
</evidence>
<reference evidence="8" key="2">
    <citation type="submission" date="2022-08" db="EMBL/GenBank/DDBJ databases">
        <title>Novel sulphate-reducing endosymbionts in the free-living metamonad Anaeramoeba.</title>
        <authorList>
            <person name="Jerlstrom-Hultqvist J."/>
            <person name="Cepicka I."/>
            <person name="Gallot-Lavallee L."/>
            <person name="Salas-Leiva D."/>
            <person name="Curtis B.A."/>
            <person name="Zahonova K."/>
            <person name="Pipaliya S."/>
            <person name="Dacks J."/>
            <person name="Roger A.J."/>
        </authorList>
    </citation>
    <scope>NUCLEOTIDE SEQUENCE</scope>
    <source>
        <strain evidence="8">Busselton2</strain>
    </source>
</reference>
<dbReference type="EMBL" id="JAOAOG010000085">
    <property type="protein sequence ID" value="KAJ6250082.1"/>
    <property type="molecule type" value="Genomic_DNA"/>
</dbReference>
<name>A0AAV7ZKC1_9EUKA</name>
<dbReference type="SMART" id="SM00185">
    <property type="entry name" value="ARM"/>
    <property type="match status" value="8"/>
</dbReference>